<proteinExistence type="predicted"/>
<name>A0A0U5H3W7_9EURY</name>
<evidence type="ECO:0000256" key="4">
    <source>
        <dbReference type="ARBA" id="ARBA00023136"/>
    </source>
</evidence>
<feature type="transmembrane region" description="Helical" evidence="5">
    <location>
        <begin position="29"/>
        <end position="50"/>
    </location>
</feature>
<accession>A0A0U5H3W7</accession>
<dbReference type="AlphaFoldDB" id="A0A0U5H3W7"/>
<evidence type="ECO:0000256" key="2">
    <source>
        <dbReference type="ARBA" id="ARBA00022692"/>
    </source>
</evidence>
<sequence>MLRDALHGLRSLLFDPGSFFETHPPERSLAGAALVVVAVAVVTSVVVAGIGEYMAAQIDATVTRTTMEPWPESTCQSFAEMNVSLPEQCTIDEPRTEQVSVGAELRDAIYGRIPLIFFGTLLSWVVVAVALHAVGAFTGSRGSFTATLSVTGWAMPAQLVQTAFGVVGLVVLFSGVDFASDPELLADQLRQLTNTTGTAIGALGALVGTAWQAYIWTHGLHEGHDGTFGSAAAASGVVAVLLFVGSLV</sequence>
<evidence type="ECO:0000256" key="1">
    <source>
        <dbReference type="ARBA" id="ARBA00004141"/>
    </source>
</evidence>
<dbReference type="Pfam" id="PF04893">
    <property type="entry name" value="Yip1"/>
    <property type="match status" value="1"/>
</dbReference>
<keyword evidence="4 5" id="KW-0472">Membrane</keyword>
<dbReference type="Proteomes" id="UP000066737">
    <property type="component" value="Chromosome I"/>
</dbReference>
<feature type="transmembrane region" description="Helical" evidence="5">
    <location>
        <begin position="192"/>
        <end position="216"/>
    </location>
</feature>
<feature type="domain" description="Yip1" evidence="6">
    <location>
        <begin position="11"/>
        <end position="245"/>
    </location>
</feature>
<dbReference type="STRING" id="1407499.HHUB_3732"/>
<organism evidence="7 8">
    <name type="scientific">Halobacterium hubeiense</name>
    <dbReference type="NCBI Taxonomy" id="1407499"/>
    <lineage>
        <taxon>Archaea</taxon>
        <taxon>Methanobacteriati</taxon>
        <taxon>Methanobacteriota</taxon>
        <taxon>Stenosarchaea group</taxon>
        <taxon>Halobacteria</taxon>
        <taxon>Halobacteriales</taxon>
        <taxon>Halobacteriaceae</taxon>
        <taxon>Halobacterium</taxon>
    </lineage>
</organism>
<dbReference type="OrthoDB" id="116519at2157"/>
<dbReference type="EMBL" id="LN831302">
    <property type="protein sequence ID" value="CQH62370.1"/>
    <property type="molecule type" value="Genomic_DNA"/>
</dbReference>
<evidence type="ECO:0000313" key="8">
    <source>
        <dbReference type="Proteomes" id="UP000066737"/>
    </source>
</evidence>
<feature type="transmembrane region" description="Helical" evidence="5">
    <location>
        <begin position="228"/>
        <end position="247"/>
    </location>
</feature>
<keyword evidence="8" id="KW-1185">Reference proteome</keyword>
<comment type="subcellular location">
    <subcellularLocation>
        <location evidence="1">Membrane</location>
        <topology evidence="1">Multi-pass membrane protein</topology>
    </subcellularLocation>
</comment>
<reference evidence="8" key="1">
    <citation type="journal article" date="2016" name="Environ. Microbiol.">
        <title>The complete genome of a viable archaeum isolated from 123-million-year-old rock salt.</title>
        <authorList>
            <person name="Jaakkola S.T."/>
            <person name="Pfeiffer F."/>
            <person name="Ravantti J.J."/>
            <person name="Guo Q."/>
            <person name="Liu Y."/>
            <person name="Chen X."/>
            <person name="Ma H."/>
            <person name="Yang C."/>
            <person name="Oksanen H.M."/>
            <person name="Bamford D.H."/>
        </authorList>
    </citation>
    <scope>NUCLEOTIDE SEQUENCE</scope>
    <source>
        <strain evidence="8">JI20-1</strain>
    </source>
</reference>
<feature type="transmembrane region" description="Helical" evidence="5">
    <location>
        <begin position="115"/>
        <end position="139"/>
    </location>
</feature>
<feature type="transmembrane region" description="Helical" evidence="5">
    <location>
        <begin position="159"/>
        <end position="180"/>
    </location>
</feature>
<dbReference type="KEGG" id="hhb:Hhub_3732"/>
<keyword evidence="3 5" id="KW-1133">Transmembrane helix</keyword>
<dbReference type="GO" id="GO:0016020">
    <property type="term" value="C:membrane"/>
    <property type="evidence" value="ECO:0007669"/>
    <property type="project" value="UniProtKB-SubCell"/>
</dbReference>
<evidence type="ECO:0000256" key="3">
    <source>
        <dbReference type="ARBA" id="ARBA00022989"/>
    </source>
</evidence>
<evidence type="ECO:0000256" key="5">
    <source>
        <dbReference type="SAM" id="Phobius"/>
    </source>
</evidence>
<evidence type="ECO:0000313" key="7">
    <source>
        <dbReference type="EMBL" id="CQH62370.1"/>
    </source>
</evidence>
<gene>
    <name evidence="7" type="ORF">HHUB_3732</name>
</gene>
<dbReference type="RefSeq" id="WP_059058058.1">
    <property type="nucleotide sequence ID" value="NZ_CEML01000001.1"/>
</dbReference>
<evidence type="ECO:0000259" key="6">
    <source>
        <dbReference type="Pfam" id="PF04893"/>
    </source>
</evidence>
<keyword evidence="2 5" id="KW-0812">Transmembrane</keyword>
<dbReference type="GeneID" id="26660316"/>
<protein>
    <submittedName>
        <fullName evidence="7">Yip1 domain protein</fullName>
    </submittedName>
</protein>
<dbReference type="InterPro" id="IPR006977">
    <property type="entry name" value="Yip1_dom"/>
</dbReference>